<dbReference type="InterPro" id="IPR037171">
    <property type="entry name" value="NagB/RpiA_transferase-like"/>
</dbReference>
<dbReference type="InterPro" id="IPR050313">
    <property type="entry name" value="Carb_Metab_HTH_regulators"/>
</dbReference>
<dbReference type="InterPro" id="IPR014036">
    <property type="entry name" value="DeoR-like_C"/>
</dbReference>
<evidence type="ECO:0000313" key="6">
    <source>
        <dbReference type="EMBL" id="PWI58485.1"/>
    </source>
</evidence>
<dbReference type="Pfam" id="PF00455">
    <property type="entry name" value="DeoRC"/>
    <property type="match status" value="1"/>
</dbReference>
<dbReference type="GO" id="GO:0003700">
    <property type="term" value="F:DNA-binding transcription factor activity"/>
    <property type="evidence" value="ECO:0007669"/>
    <property type="project" value="InterPro"/>
</dbReference>
<organism evidence="6 7">
    <name type="scientific">Sulfoacidibacillus thermotolerans</name>
    <name type="common">Acidibacillus sulfuroxidans</name>
    <dbReference type="NCBI Taxonomy" id="1765684"/>
    <lineage>
        <taxon>Bacteria</taxon>
        <taxon>Bacillati</taxon>
        <taxon>Bacillota</taxon>
        <taxon>Bacilli</taxon>
        <taxon>Bacillales</taxon>
        <taxon>Alicyclobacillaceae</taxon>
        <taxon>Sulfoacidibacillus</taxon>
    </lineage>
</organism>
<dbReference type="Proteomes" id="UP000245380">
    <property type="component" value="Unassembled WGS sequence"/>
</dbReference>
<protein>
    <submittedName>
        <fullName evidence="6">DeoR family transcriptional regulator</fullName>
    </submittedName>
</protein>
<dbReference type="PROSITE" id="PS00894">
    <property type="entry name" value="HTH_DEOR_1"/>
    <property type="match status" value="1"/>
</dbReference>
<gene>
    <name evidence="6" type="ORF">BM613_02885</name>
</gene>
<evidence type="ECO:0000259" key="4">
    <source>
        <dbReference type="PROSITE" id="PS50987"/>
    </source>
</evidence>
<dbReference type="PRINTS" id="PR00037">
    <property type="entry name" value="HTHLACR"/>
</dbReference>
<feature type="domain" description="HTH deoR-type" evidence="5">
    <location>
        <begin position="5"/>
        <end position="60"/>
    </location>
</feature>
<dbReference type="PROSITE" id="PS50987">
    <property type="entry name" value="HTH_ARSR_2"/>
    <property type="match status" value="1"/>
</dbReference>
<dbReference type="PANTHER" id="PTHR30363">
    <property type="entry name" value="HTH-TYPE TRANSCRIPTIONAL REGULATOR SRLR-RELATED"/>
    <property type="match status" value="1"/>
</dbReference>
<dbReference type="InterPro" id="IPR036390">
    <property type="entry name" value="WH_DNA-bd_sf"/>
</dbReference>
<dbReference type="Gene3D" id="3.40.50.1360">
    <property type="match status" value="1"/>
</dbReference>
<dbReference type="InterPro" id="IPR001845">
    <property type="entry name" value="HTH_ArsR_DNA-bd_dom"/>
</dbReference>
<reference evidence="6 7" key="1">
    <citation type="submission" date="2016-11" db="EMBL/GenBank/DDBJ databases">
        <title>Comparative genomics of Acidibacillus ferroxidans species.</title>
        <authorList>
            <person name="Oliveira G."/>
            <person name="Nunes G."/>
            <person name="Oliveira R."/>
            <person name="Araujo F."/>
            <person name="Salim A."/>
            <person name="Scholte L."/>
            <person name="Morais D."/>
            <person name="Nancucheo I."/>
            <person name="Johnson D.B."/>
            <person name="Grail B."/>
            <person name="Bittencourt J."/>
            <person name="Valadares R."/>
        </authorList>
    </citation>
    <scope>NUCLEOTIDE SEQUENCE [LARGE SCALE GENOMIC DNA]</scope>
    <source>
        <strain evidence="6 7">Y002</strain>
    </source>
</reference>
<dbReference type="InterPro" id="IPR036388">
    <property type="entry name" value="WH-like_DNA-bd_sf"/>
</dbReference>
<comment type="caution">
    <text evidence="6">The sequence shown here is derived from an EMBL/GenBank/DDBJ whole genome shotgun (WGS) entry which is preliminary data.</text>
</comment>
<keyword evidence="3" id="KW-0804">Transcription</keyword>
<name>A0A2U3DB44_SULT2</name>
<dbReference type="PANTHER" id="PTHR30363:SF44">
    <property type="entry name" value="AGA OPERON TRANSCRIPTIONAL REPRESSOR-RELATED"/>
    <property type="match status" value="1"/>
</dbReference>
<dbReference type="SUPFAM" id="SSF46785">
    <property type="entry name" value="Winged helix' DNA-binding domain"/>
    <property type="match status" value="1"/>
</dbReference>
<evidence type="ECO:0000256" key="1">
    <source>
        <dbReference type="ARBA" id="ARBA00023015"/>
    </source>
</evidence>
<dbReference type="SUPFAM" id="SSF100950">
    <property type="entry name" value="NagB/RpiA/CoA transferase-like"/>
    <property type="match status" value="1"/>
</dbReference>
<keyword evidence="2" id="KW-0238">DNA-binding</keyword>
<dbReference type="SMART" id="SM00420">
    <property type="entry name" value="HTH_DEOR"/>
    <property type="match status" value="1"/>
</dbReference>
<dbReference type="GO" id="GO:0003677">
    <property type="term" value="F:DNA binding"/>
    <property type="evidence" value="ECO:0007669"/>
    <property type="project" value="UniProtKB-KW"/>
</dbReference>
<keyword evidence="1" id="KW-0805">Transcription regulation</keyword>
<sequence>MRIHPKQRQDALLLLIAKHGFLSVRELAEQLQVSEMTIRRDLRVLEEKGLVDSVTGGVEVSRSANEPSFHAKRLLQQAEKWAIAKAALKWIEPNMTVGFSAGTTTWMLANRMTGFRDLTFVTNSTNIALELSQRGWSNIILSGGYFRTPSDALVGPLAERSLRMLHVDVLFLGVHGLDVGQGLTTPNLSEAAVDRLFMERASKVIVLCDHTKWGIRALAHIANLDEVDLVITDDGVSSHAVRALSDHGIEVVIAPCEELPKAMKFSEERRDR</sequence>
<evidence type="ECO:0000313" key="7">
    <source>
        <dbReference type="Proteomes" id="UP000245380"/>
    </source>
</evidence>
<evidence type="ECO:0000256" key="3">
    <source>
        <dbReference type="ARBA" id="ARBA00023163"/>
    </source>
</evidence>
<accession>A0A2U3DB44</accession>
<dbReference type="InterPro" id="IPR001034">
    <property type="entry name" value="DeoR_HTH"/>
</dbReference>
<feature type="domain" description="HTH arsR-type" evidence="4">
    <location>
        <begin position="1"/>
        <end position="86"/>
    </location>
</feature>
<keyword evidence="7" id="KW-1185">Reference proteome</keyword>
<dbReference type="PROSITE" id="PS51000">
    <property type="entry name" value="HTH_DEOR_2"/>
    <property type="match status" value="1"/>
</dbReference>
<dbReference type="EMBL" id="MPDK01000003">
    <property type="protein sequence ID" value="PWI58485.1"/>
    <property type="molecule type" value="Genomic_DNA"/>
</dbReference>
<dbReference type="Pfam" id="PF08220">
    <property type="entry name" value="HTH_DeoR"/>
    <property type="match status" value="1"/>
</dbReference>
<dbReference type="InterPro" id="IPR018356">
    <property type="entry name" value="Tscrpt_reg_HTH_DeoR_CS"/>
</dbReference>
<dbReference type="Gene3D" id="1.10.10.10">
    <property type="entry name" value="Winged helix-like DNA-binding domain superfamily/Winged helix DNA-binding domain"/>
    <property type="match status" value="1"/>
</dbReference>
<evidence type="ECO:0000259" key="5">
    <source>
        <dbReference type="PROSITE" id="PS51000"/>
    </source>
</evidence>
<dbReference type="SMART" id="SM01134">
    <property type="entry name" value="DeoRC"/>
    <property type="match status" value="1"/>
</dbReference>
<dbReference type="AlphaFoldDB" id="A0A2U3DB44"/>
<proteinExistence type="predicted"/>
<evidence type="ECO:0000256" key="2">
    <source>
        <dbReference type="ARBA" id="ARBA00023125"/>
    </source>
</evidence>